<dbReference type="AlphaFoldDB" id="H2XPR8"/>
<dbReference type="PANTHER" id="PTHR37932:SF1">
    <property type="entry name" value="SMALL LYSINE-RICH PROTEIN 1"/>
    <property type="match status" value="1"/>
</dbReference>
<dbReference type="EMBL" id="EAAA01002503">
    <property type="status" value="NOT_ANNOTATED_CDS"/>
    <property type="molecule type" value="Genomic_DNA"/>
</dbReference>
<accession>H2XPR8</accession>
<protein>
    <submittedName>
        <fullName evidence="2">Small lysine-rich protein 1-like</fullName>
    </submittedName>
</protein>
<feature type="compositionally biased region" description="Basic residues" evidence="1">
    <location>
        <begin position="1"/>
        <end position="31"/>
    </location>
</feature>
<feature type="compositionally biased region" description="Low complexity" evidence="1">
    <location>
        <begin position="32"/>
        <end position="44"/>
    </location>
</feature>
<gene>
    <name evidence="2" type="primary">LOC100180784</name>
</gene>
<dbReference type="Proteomes" id="UP000008144">
    <property type="component" value="Chromosome 7"/>
</dbReference>
<evidence type="ECO:0000313" key="3">
    <source>
        <dbReference type="Proteomes" id="UP000008144"/>
    </source>
</evidence>
<sequence length="96" mass="10162">MPARKGTKSPKLKGQGRKGKGSAKSKKKKSSSAKSSPLSPLTSKGVEEVDILSPAAMTNAYYICHNAPDCLEKRGFGWSGAKGGKKGKKGKKKKKK</sequence>
<accession>A0A1W3JE12</accession>
<dbReference type="OMA" id="ENVYYIA"/>
<evidence type="ECO:0000256" key="1">
    <source>
        <dbReference type="SAM" id="MobiDB-lite"/>
    </source>
</evidence>
<reference evidence="2" key="3">
    <citation type="submission" date="2025-08" db="UniProtKB">
        <authorList>
            <consortium name="Ensembl"/>
        </authorList>
    </citation>
    <scope>IDENTIFICATION</scope>
</reference>
<dbReference type="KEGG" id="cin:100180784"/>
<dbReference type="GeneID" id="100180784"/>
<dbReference type="STRING" id="7719.ENSCINP00000031652"/>
<evidence type="ECO:0000313" key="2">
    <source>
        <dbReference type="Ensembl" id="ENSCINP00000031652.1"/>
    </source>
</evidence>
<reference evidence="3" key="1">
    <citation type="journal article" date="2002" name="Science">
        <title>The draft genome of Ciona intestinalis: insights into chordate and vertebrate origins.</title>
        <authorList>
            <person name="Dehal P."/>
            <person name="Satou Y."/>
            <person name="Campbell R.K."/>
            <person name="Chapman J."/>
            <person name="Degnan B."/>
            <person name="De Tomaso A."/>
            <person name="Davidson B."/>
            <person name="Di Gregorio A."/>
            <person name="Gelpke M."/>
            <person name="Goodstein D.M."/>
            <person name="Harafuji N."/>
            <person name="Hastings K.E."/>
            <person name="Ho I."/>
            <person name="Hotta K."/>
            <person name="Huang W."/>
            <person name="Kawashima T."/>
            <person name="Lemaire P."/>
            <person name="Martinez D."/>
            <person name="Meinertzhagen I.A."/>
            <person name="Necula S."/>
            <person name="Nonaka M."/>
            <person name="Putnam N."/>
            <person name="Rash S."/>
            <person name="Saiga H."/>
            <person name="Satake M."/>
            <person name="Terry A."/>
            <person name="Yamada L."/>
            <person name="Wang H.G."/>
            <person name="Awazu S."/>
            <person name="Azumi K."/>
            <person name="Boore J."/>
            <person name="Branno M."/>
            <person name="Chin-Bow S."/>
            <person name="DeSantis R."/>
            <person name="Doyle S."/>
            <person name="Francino P."/>
            <person name="Keys D.N."/>
            <person name="Haga S."/>
            <person name="Hayashi H."/>
            <person name="Hino K."/>
            <person name="Imai K.S."/>
            <person name="Inaba K."/>
            <person name="Kano S."/>
            <person name="Kobayashi K."/>
            <person name="Kobayashi M."/>
            <person name="Lee B.I."/>
            <person name="Makabe K.W."/>
            <person name="Manohar C."/>
            <person name="Matassi G."/>
            <person name="Medina M."/>
            <person name="Mochizuki Y."/>
            <person name="Mount S."/>
            <person name="Morishita T."/>
            <person name="Miura S."/>
            <person name="Nakayama A."/>
            <person name="Nishizaka S."/>
            <person name="Nomoto H."/>
            <person name="Ohta F."/>
            <person name="Oishi K."/>
            <person name="Rigoutsos I."/>
            <person name="Sano M."/>
            <person name="Sasaki A."/>
            <person name="Sasakura Y."/>
            <person name="Shoguchi E."/>
            <person name="Shin-i T."/>
            <person name="Spagnuolo A."/>
            <person name="Stainier D."/>
            <person name="Suzuki M.M."/>
            <person name="Tassy O."/>
            <person name="Takatori N."/>
            <person name="Tokuoka M."/>
            <person name="Yagi K."/>
            <person name="Yoshizaki F."/>
            <person name="Wada S."/>
            <person name="Zhang C."/>
            <person name="Hyatt P.D."/>
            <person name="Larimer F."/>
            <person name="Detter C."/>
            <person name="Doggett N."/>
            <person name="Glavina T."/>
            <person name="Hawkins T."/>
            <person name="Richardson P."/>
            <person name="Lucas S."/>
            <person name="Kohara Y."/>
            <person name="Levine M."/>
            <person name="Satoh N."/>
            <person name="Rokhsar D.S."/>
        </authorList>
    </citation>
    <scope>NUCLEOTIDE SEQUENCE [LARGE SCALE GENOMIC DNA]</scope>
</reference>
<dbReference type="OrthoDB" id="6428926at2759"/>
<dbReference type="Ensembl" id="ENSCINT00000035502.1">
    <property type="protein sequence ID" value="ENSCINP00000031652.1"/>
    <property type="gene ID" value="ENSCING00000020054.1"/>
</dbReference>
<dbReference type="GeneTree" id="ENSGT00980000198695"/>
<dbReference type="InParanoid" id="H2XPR8"/>
<reference evidence="2" key="4">
    <citation type="submission" date="2025-09" db="UniProtKB">
        <authorList>
            <consortium name="Ensembl"/>
        </authorList>
    </citation>
    <scope>IDENTIFICATION</scope>
</reference>
<dbReference type="RefSeq" id="XP_009859037.1">
    <property type="nucleotide sequence ID" value="XM_009860735.3"/>
</dbReference>
<organism evidence="2 3">
    <name type="scientific">Ciona intestinalis</name>
    <name type="common">Transparent sea squirt</name>
    <name type="synonym">Ascidia intestinalis</name>
    <dbReference type="NCBI Taxonomy" id="7719"/>
    <lineage>
        <taxon>Eukaryota</taxon>
        <taxon>Metazoa</taxon>
        <taxon>Chordata</taxon>
        <taxon>Tunicata</taxon>
        <taxon>Ascidiacea</taxon>
        <taxon>Phlebobranchia</taxon>
        <taxon>Cionidae</taxon>
        <taxon>Ciona</taxon>
    </lineage>
</organism>
<dbReference type="HOGENOM" id="CLU_173519_1_0_1"/>
<dbReference type="InterPro" id="IPR037760">
    <property type="entry name" value="SMKR1"/>
</dbReference>
<name>H2XPR8_CIOIN</name>
<reference evidence="2" key="2">
    <citation type="journal article" date="2008" name="Genome Biol.">
        <title>Improved genome assembly and evidence-based global gene model set for the chordate Ciona intestinalis: new insight into intron and operon populations.</title>
        <authorList>
            <person name="Satou Y."/>
            <person name="Mineta K."/>
            <person name="Ogasawara M."/>
            <person name="Sasakura Y."/>
            <person name="Shoguchi E."/>
            <person name="Ueno K."/>
            <person name="Yamada L."/>
            <person name="Matsumoto J."/>
            <person name="Wasserscheid J."/>
            <person name="Dewar K."/>
            <person name="Wiley G.B."/>
            <person name="Macmil S.L."/>
            <person name="Roe B.A."/>
            <person name="Zeller R.W."/>
            <person name="Hastings K.E."/>
            <person name="Lemaire P."/>
            <person name="Lindquist E."/>
            <person name="Endo T."/>
            <person name="Hotta K."/>
            <person name="Inaba K."/>
        </authorList>
    </citation>
    <scope>NUCLEOTIDE SEQUENCE [LARGE SCALE GENOMIC DNA]</scope>
    <source>
        <strain evidence="2">wild type</strain>
    </source>
</reference>
<keyword evidence="3" id="KW-1185">Reference proteome</keyword>
<dbReference type="PANTHER" id="PTHR37932">
    <property type="entry name" value="SMALL LYSINE-RICH PROTEIN 1"/>
    <property type="match status" value="1"/>
</dbReference>
<feature type="region of interest" description="Disordered" evidence="1">
    <location>
        <begin position="74"/>
        <end position="96"/>
    </location>
</feature>
<proteinExistence type="predicted"/>
<feature type="region of interest" description="Disordered" evidence="1">
    <location>
        <begin position="1"/>
        <end position="48"/>
    </location>
</feature>
<feature type="compositionally biased region" description="Basic residues" evidence="1">
    <location>
        <begin position="83"/>
        <end position="96"/>
    </location>
</feature>